<evidence type="ECO:0000256" key="3">
    <source>
        <dbReference type="ARBA" id="ARBA00023163"/>
    </source>
</evidence>
<dbReference type="GO" id="GO:0003700">
    <property type="term" value="F:DNA-binding transcription factor activity"/>
    <property type="evidence" value="ECO:0007669"/>
    <property type="project" value="InterPro"/>
</dbReference>
<keyword evidence="1" id="KW-0805">Transcription regulation</keyword>
<dbReference type="SUPFAM" id="SSF100950">
    <property type="entry name" value="NagB/RpiA/CoA transferase-like"/>
    <property type="match status" value="1"/>
</dbReference>
<dbReference type="Gene3D" id="1.10.10.10">
    <property type="entry name" value="Winged helix-like DNA-binding domain superfamily/Winged helix DNA-binding domain"/>
    <property type="match status" value="1"/>
</dbReference>
<feature type="domain" description="HTH deoR-type" evidence="4">
    <location>
        <begin position="3"/>
        <end position="58"/>
    </location>
</feature>
<accession>A0A9Y2INN2</accession>
<dbReference type="PROSITE" id="PS00894">
    <property type="entry name" value="HTH_DEOR_1"/>
    <property type="match status" value="1"/>
</dbReference>
<dbReference type="KEGG" id="acab:QRX50_18210"/>
<dbReference type="InterPro" id="IPR001034">
    <property type="entry name" value="DeoR_HTH"/>
</dbReference>
<proteinExistence type="predicted"/>
<dbReference type="InterPro" id="IPR036390">
    <property type="entry name" value="WH_DNA-bd_sf"/>
</dbReference>
<protein>
    <submittedName>
        <fullName evidence="5">DeoR/GlpR family DNA-binding transcription regulator</fullName>
    </submittedName>
</protein>
<dbReference type="InterPro" id="IPR018356">
    <property type="entry name" value="Tscrpt_reg_HTH_DeoR_CS"/>
</dbReference>
<dbReference type="SUPFAM" id="SSF46785">
    <property type="entry name" value="Winged helix' DNA-binding domain"/>
    <property type="match status" value="1"/>
</dbReference>
<dbReference type="PRINTS" id="PR00037">
    <property type="entry name" value="HTHLACR"/>
</dbReference>
<dbReference type="InterPro" id="IPR014036">
    <property type="entry name" value="DeoR-like_C"/>
</dbReference>
<evidence type="ECO:0000313" key="5">
    <source>
        <dbReference type="EMBL" id="WIX82561.1"/>
    </source>
</evidence>
<evidence type="ECO:0000256" key="1">
    <source>
        <dbReference type="ARBA" id="ARBA00023015"/>
    </source>
</evidence>
<dbReference type="SMART" id="SM01134">
    <property type="entry name" value="DeoRC"/>
    <property type="match status" value="1"/>
</dbReference>
<dbReference type="RefSeq" id="WP_285973127.1">
    <property type="nucleotide sequence ID" value="NZ_CP127294.1"/>
</dbReference>
<dbReference type="PROSITE" id="PS51000">
    <property type="entry name" value="HTH_DEOR_2"/>
    <property type="match status" value="1"/>
</dbReference>
<dbReference type="SMART" id="SM00420">
    <property type="entry name" value="HTH_DEOR"/>
    <property type="match status" value="1"/>
</dbReference>
<gene>
    <name evidence="5" type="ORF">QRX50_18210</name>
</gene>
<dbReference type="Proteomes" id="UP001236014">
    <property type="component" value="Chromosome"/>
</dbReference>
<dbReference type="InterPro" id="IPR036388">
    <property type="entry name" value="WH-like_DNA-bd_sf"/>
</dbReference>
<dbReference type="EMBL" id="CP127294">
    <property type="protein sequence ID" value="WIX82561.1"/>
    <property type="molecule type" value="Genomic_DNA"/>
</dbReference>
<dbReference type="AlphaFoldDB" id="A0A9Y2INN2"/>
<name>A0A9Y2INN2_9PSEU</name>
<dbReference type="GO" id="GO:0003677">
    <property type="term" value="F:DNA binding"/>
    <property type="evidence" value="ECO:0007669"/>
    <property type="project" value="UniProtKB-KW"/>
</dbReference>
<organism evidence="5 6">
    <name type="scientific">Amycolatopsis carbonis</name>
    <dbReference type="NCBI Taxonomy" id="715471"/>
    <lineage>
        <taxon>Bacteria</taxon>
        <taxon>Bacillati</taxon>
        <taxon>Actinomycetota</taxon>
        <taxon>Actinomycetes</taxon>
        <taxon>Pseudonocardiales</taxon>
        <taxon>Pseudonocardiaceae</taxon>
        <taxon>Amycolatopsis</taxon>
    </lineage>
</organism>
<dbReference type="PANTHER" id="PTHR30363">
    <property type="entry name" value="HTH-TYPE TRANSCRIPTIONAL REGULATOR SRLR-RELATED"/>
    <property type="match status" value="1"/>
</dbReference>
<reference evidence="5 6" key="1">
    <citation type="submission" date="2023-06" db="EMBL/GenBank/DDBJ databases">
        <authorList>
            <person name="Oyuntsetseg B."/>
            <person name="Kim S.B."/>
        </authorList>
    </citation>
    <scope>NUCLEOTIDE SEQUENCE [LARGE SCALE GENOMIC DNA]</scope>
    <source>
        <strain evidence="5 6">2-15</strain>
    </source>
</reference>
<sequence>MRGNPRHERILERLRRDGRVDVGELAGELDTSEVTIRRDLDSLAEQGTLRRVRGGAVSLLMRGEELPFTLREVESAAAKDRIAAVVGGLVRDGEAVVVDSGTSGLAVARVLAGRRLTVMPLALPSATVLAAGSSVNLLLPGGTTRFGEGSMVGPIAEAALAALRFDTFVLTCCGLSPDDGVTAHDLQDAAVKRAAKRSSRRTVLIAESAKFSRTALATVCGMADVDVLVTDAEAPSEALDRFRQAGVEVRVA</sequence>
<dbReference type="InterPro" id="IPR050313">
    <property type="entry name" value="Carb_Metab_HTH_regulators"/>
</dbReference>
<evidence type="ECO:0000313" key="6">
    <source>
        <dbReference type="Proteomes" id="UP001236014"/>
    </source>
</evidence>
<keyword evidence="3" id="KW-0804">Transcription</keyword>
<dbReference type="PANTHER" id="PTHR30363:SF44">
    <property type="entry name" value="AGA OPERON TRANSCRIPTIONAL REPRESSOR-RELATED"/>
    <property type="match status" value="1"/>
</dbReference>
<keyword evidence="6" id="KW-1185">Reference proteome</keyword>
<dbReference type="InterPro" id="IPR037171">
    <property type="entry name" value="NagB/RpiA_transferase-like"/>
</dbReference>
<evidence type="ECO:0000259" key="4">
    <source>
        <dbReference type="PROSITE" id="PS51000"/>
    </source>
</evidence>
<dbReference type="Pfam" id="PF08220">
    <property type="entry name" value="HTH_DeoR"/>
    <property type="match status" value="1"/>
</dbReference>
<evidence type="ECO:0000256" key="2">
    <source>
        <dbReference type="ARBA" id="ARBA00023125"/>
    </source>
</evidence>
<dbReference type="Pfam" id="PF00455">
    <property type="entry name" value="DeoRC"/>
    <property type="match status" value="1"/>
</dbReference>
<keyword evidence="2 5" id="KW-0238">DNA-binding</keyword>